<dbReference type="GO" id="GO:0170057">
    <property type="term" value="F:RNA ligase (GTP) activity"/>
    <property type="evidence" value="ECO:0007669"/>
    <property type="project" value="UniProtKB-EC"/>
</dbReference>
<feature type="binding site" evidence="12">
    <location>
        <position position="328"/>
    </location>
    <ligand>
        <name>Mn(2+)</name>
        <dbReference type="ChEBI" id="CHEBI:29035"/>
        <label>2</label>
    </ligand>
</feature>
<dbReference type="GO" id="GO:0042245">
    <property type="term" value="P:RNA repair"/>
    <property type="evidence" value="ECO:0007669"/>
    <property type="project" value="UniProtKB-KW"/>
</dbReference>
<dbReference type="Proteomes" id="UP000009047">
    <property type="component" value="Chromosome"/>
</dbReference>
<evidence type="ECO:0000256" key="4">
    <source>
        <dbReference type="ARBA" id="ARBA00022741"/>
    </source>
</evidence>
<comment type="catalytic activity">
    <reaction evidence="8">
        <text>a 3'-end 3'-phospho-ribonucleotide-RNA + a 5'-end dephospho-ribonucleoside-RNA + GTP = a ribonucleotidyl-ribonucleotide-RNA + GMP + diphosphate</text>
        <dbReference type="Rhea" id="RHEA:68076"/>
        <dbReference type="Rhea" id="RHEA-COMP:10463"/>
        <dbReference type="Rhea" id="RHEA-COMP:13936"/>
        <dbReference type="Rhea" id="RHEA-COMP:17355"/>
        <dbReference type="ChEBI" id="CHEBI:33019"/>
        <dbReference type="ChEBI" id="CHEBI:37565"/>
        <dbReference type="ChEBI" id="CHEBI:58115"/>
        <dbReference type="ChEBI" id="CHEBI:83062"/>
        <dbReference type="ChEBI" id="CHEBI:138284"/>
        <dbReference type="ChEBI" id="CHEBI:173118"/>
        <dbReference type="EC" id="6.5.1.8"/>
    </reaction>
</comment>
<evidence type="ECO:0000256" key="5">
    <source>
        <dbReference type="ARBA" id="ARBA00022800"/>
    </source>
</evidence>
<feature type="binding site" evidence="12">
    <location>
        <position position="236"/>
    </location>
    <ligand>
        <name>Mn(2+)</name>
        <dbReference type="ChEBI" id="CHEBI:29035"/>
        <label>2</label>
    </ligand>
</feature>
<comment type="cofactor">
    <cofactor evidence="12 13">
        <name>Mn(2+)</name>
        <dbReference type="ChEBI" id="CHEBI:29035"/>
    </cofactor>
    <text evidence="12 13">Binds 2 manganese ions per subunit.</text>
</comment>
<keyword evidence="2 13" id="KW-0436">Ligase</keyword>
<name>E1QGC5_DESB2</name>
<evidence type="ECO:0000313" key="14">
    <source>
        <dbReference type="EMBL" id="ADK83637.1"/>
    </source>
</evidence>
<keyword evidence="4 11" id="KW-0547">Nucleotide-binding</keyword>
<feature type="binding site" evidence="11">
    <location>
        <begin position="403"/>
        <end position="406"/>
    </location>
    <ligand>
        <name>GMP</name>
        <dbReference type="ChEBI" id="CHEBI:58115"/>
    </ligand>
</feature>
<keyword evidence="3 12" id="KW-0479">Metal-binding</keyword>
<evidence type="ECO:0000256" key="10">
    <source>
        <dbReference type="PIRSR" id="PIRSR601233-1"/>
    </source>
</evidence>
<dbReference type="STRING" id="644282.Deba_0260"/>
<evidence type="ECO:0000256" key="9">
    <source>
        <dbReference type="ARBA" id="ARBA00049514"/>
    </source>
</evidence>
<evidence type="ECO:0000256" key="7">
    <source>
        <dbReference type="ARBA" id="ARBA00023211"/>
    </source>
</evidence>
<dbReference type="PANTHER" id="PTHR11118">
    <property type="entry name" value="RNA-SPLICING LIGASE RTCB HOMOLOG"/>
    <property type="match status" value="1"/>
</dbReference>
<dbReference type="GO" id="GO:0046872">
    <property type="term" value="F:metal ion binding"/>
    <property type="evidence" value="ECO:0007669"/>
    <property type="project" value="UniProtKB-UniRule"/>
</dbReference>
<keyword evidence="6 11" id="KW-0342">GTP-binding</keyword>
<evidence type="ECO:0000256" key="13">
    <source>
        <dbReference type="RuleBase" id="RU371113"/>
    </source>
</evidence>
<dbReference type="GO" id="GO:0006396">
    <property type="term" value="P:RNA processing"/>
    <property type="evidence" value="ECO:0007669"/>
    <property type="project" value="InterPro"/>
</dbReference>
<protein>
    <recommendedName>
        <fullName evidence="13">tRNA-splicing ligase RtcB</fullName>
        <ecNumber evidence="13">6.5.1.-</ecNumber>
    </recommendedName>
</protein>
<evidence type="ECO:0000256" key="11">
    <source>
        <dbReference type="PIRSR" id="PIRSR601233-2"/>
    </source>
</evidence>
<dbReference type="RefSeq" id="WP_013257093.1">
    <property type="nucleotide sequence ID" value="NC_014365.1"/>
</dbReference>
<dbReference type="GO" id="GO:0005525">
    <property type="term" value="F:GTP binding"/>
    <property type="evidence" value="ECO:0007669"/>
    <property type="project" value="UniProtKB-KW"/>
</dbReference>
<dbReference type="KEGG" id="dbr:Deba_0260"/>
<evidence type="ECO:0000256" key="3">
    <source>
        <dbReference type="ARBA" id="ARBA00022723"/>
    </source>
</evidence>
<gene>
    <name evidence="13" type="primary">rtcB</name>
    <name evidence="14" type="ordered locus">Deba_0260</name>
</gene>
<comment type="similarity">
    <text evidence="1 13">Belongs to the RtcB family.</text>
</comment>
<accession>E1QGC5</accession>
<feature type="binding site" evidence="11">
    <location>
        <begin position="377"/>
        <end position="380"/>
    </location>
    <ligand>
        <name>GMP</name>
        <dbReference type="ChEBI" id="CHEBI:58115"/>
    </ligand>
</feature>
<feature type="binding site" evidence="11">
    <location>
        <begin position="328"/>
        <end position="329"/>
    </location>
    <ligand>
        <name>GMP</name>
        <dbReference type="ChEBI" id="CHEBI:58115"/>
    </ligand>
</feature>
<reference evidence="14 15" key="1">
    <citation type="journal article" date="2010" name="Stand. Genomic Sci.">
        <title>Complete genome sequence of Desulfarculus baarsii type strain (2st14).</title>
        <authorList>
            <person name="Sun H."/>
            <person name="Spring S."/>
            <person name="Lapidus A."/>
            <person name="Davenport K."/>
            <person name="Del Rio T.G."/>
            <person name="Tice H."/>
            <person name="Nolan M."/>
            <person name="Copeland A."/>
            <person name="Cheng J.F."/>
            <person name="Lucas S."/>
            <person name="Tapia R."/>
            <person name="Goodwin L."/>
            <person name="Pitluck S."/>
            <person name="Ivanova N."/>
            <person name="Pagani I."/>
            <person name="Mavromatis K."/>
            <person name="Ovchinnikova G."/>
            <person name="Pati A."/>
            <person name="Chen A."/>
            <person name="Palaniappan K."/>
            <person name="Hauser L."/>
            <person name="Chang Y.J."/>
            <person name="Jeffries C.D."/>
            <person name="Detter J.C."/>
            <person name="Han C."/>
            <person name="Rohde M."/>
            <person name="Brambilla E."/>
            <person name="Goker M."/>
            <person name="Woyke T."/>
            <person name="Bristow J."/>
            <person name="Eisen J.A."/>
            <person name="Markowitz V."/>
            <person name="Hugenholtz P."/>
            <person name="Kyrpides N.C."/>
            <person name="Klenk H.P."/>
            <person name="Land M."/>
        </authorList>
    </citation>
    <scope>NUCLEOTIDE SEQUENCE [LARGE SCALE GENOMIC DNA]</scope>
    <source>
        <strain evidence="15">ATCC 33931 / DSM 2075 / LMG 7858 / VKM B-1802 / 2st14</strain>
    </source>
</reference>
<dbReference type="eggNOG" id="COG1690">
    <property type="taxonomic scope" value="Bacteria"/>
</dbReference>
<dbReference type="Pfam" id="PF01139">
    <property type="entry name" value="RtcB"/>
    <property type="match status" value="1"/>
</dbReference>
<feature type="binding site" evidence="12">
    <location>
        <position position="205"/>
    </location>
    <ligand>
        <name>Mn(2+)</name>
        <dbReference type="ChEBI" id="CHEBI:29035"/>
        <label>1</label>
    </ligand>
</feature>
<dbReference type="HOGENOM" id="CLU_022279_0_1_7"/>
<keyword evidence="15" id="KW-1185">Reference proteome</keyword>
<dbReference type="InterPro" id="IPR036025">
    <property type="entry name" value="RtcB-like_sf"/>
</dbReference>
<organism evidence="14 15">
    <name type="scientific">Desulfarculus baarsii (strain ATCC 33931 / DSM 2075 / LMG 7858 / VKM B-1802 / 2st14)</name>
    <dbReference type="NCBI Taxonomy" id="644282"/>
    <lineage>
        <taxon>Bacteria</taxon>
        <taxon>Pseudomonadati</taxon>
        <taxon>Thermodesulfobacteriota</taxon>
        <taxon>Desulfarculia</taxon>
        <taxon>Desulfarculales</taxon>
        <taxon>Desulfarculaceae</taxon>
        <taxon>Desulfarculus</taxon>
    </lineage>
</organism>
<feature type="binding site" evidence="11">
    <location>
        <position position="384"/>
    </location>
    <ligand>
        <name>GMP</name>
        <dbReference type="ChEBI" id="CHEBI:58115"/>
    </ligand>
</feature>
<evidence type="ECO:0000256" key="8">
    <source>
        <dbReference type="ARBA" id="ARBA00047746"/>
    </source>
</evidence>
<dbReference type="EC" id="6.5.1.-" evidence="13"/>
<feature type="binding site" evidence="11">
    <location>
        <position position="479"/>
    </location>
    <ligand>
        <name>GMP</name>
        <dbReference type="ChEBI" id="CHEBI:58115"/>
    </ligand>
</feature>
<evidence type="ECO:0000256" key="1">
    <source>
        <dbReference type="ARBA" id="ARBA00008071"/>
    </source>
</evidence>
<feature type="active site" description="GMP-histidine intermediate" evidence="10">
    <location>
        <position position="403"/>
    </location>
</feature>
<evidence type="ECO:0000313" key="15">
    <source>
        <dbReference type="Proteomes" id="UP000009047"/>
    </source>
</evidence>
<evidence type="ECO:0000256" key="2">
    <source>
        <dbReference type="ARBA" id="ARBA00022598"/>
    </source>
</evidence>
<dbReference type="EMBL" id="CP002085">
    <property type="protein sequence ID" value="ADK83637.1"/>
    <property type="molecule type" value="Genomic_DNA"/>
</dbReference>
<keyword evidence="5" id="KW-0692">RNA repair</keyword>
<sequence length="480" mass="50980">MADQPALQRLDAHRWLLPRQGKMRTDGLIFSDDELIGAVRADGTLQQVQAMAALPGIVGPAMAMPDAHQGYGFPIGGVAAFDPHAGVVSPGGVGYDINCGVRLLRSKLVAADLNHQQLTRLADALAAQIPAGVGQGGAKRLDDRQLDRVLTQGAAWAVNNGHGQATDLEFCESNGQIPLADPDQVSTHARNRGRDQLGTLGAGNHFVELGVVELVADADAAQAFGLFPGQLVLWIHSGSRGLGHQVCDDYLKRLRQDKDAVHSPDSQLIAASPHSPVGQSYLAAMAASANFAFANRQMLTHLARQAIGQTLQISPANLGLALVYDVAHNIAKLETHTVHNRQRQLWVHRKGATRALGPNHPELPPRYAAIGQPVLTPGDMGRASYVLKGSHLAETLTFASSAHGAGRRLSRAKAKHNAKGRDISAELAQTNVIVRAKARATLAEEMPDAYKNVNNIAAIMQNSGVAPIVAKTRPLVCIKG</sequence>
<feature type="binding site" evidence="11">
    <location>
        <begin position="204"/>
        <end position="208"/>
    </location>
    <ligand>
        <name>GMP</name>
        <dbReference type="ChEBI" id="CHEBI:58115"/>
    </ligand>
</feature>
<dbReference type="OrthoDB" id="9802323at2"/>
<dbReference type="InterPro" id="IPR001233">
    <property type="entry name" value="RtcB"/>
</dbReference>
<evidence type="ECO:0000256" key="12">
    <source>
        <dbReference type="PIRSR" id="PIRSR601233-3"/>
    </source>
</evidence>
<proteinExistence type="inferred from homology"/>
<feature type="binding site" evidence="12">
    <location>
        <position position="96"/>
    </location>
    <ligand>
        <name>Mn(2+)</name>
        <dbReference type="ChEBI" id="CHEBI:29035"/>
        <label>1</label>
    </ligand>
</feature>
<keyword evidence="7 12" id="KW-0464">Manganese</keyword>
<dbReference type="Gene3D" id="3.90.1860.10">
    <property type="entry name" value="tRNA-splicing ligase RtcB"/>
    <property type="match status" value="1"/>
</dbReference>
<comment type="subunit">
    <text evidence="13">Monomer.</text>
</comment>
<dbReference type="FunFam" id="3.90.1860.10:FF:000001">
    <property type="entry name" value="tRNA-splicing ligase RtcB homolog"/>
    <property type="match status" value="1"/>
</dbReference>
<dbReference type="GO" id="GO:0003972">
    <property type="term" value="F:RNA ligase (ATP) activity"/>
    <property type="evidence" value="ECO:0007669"/>
    <property type="project" value="TreeGrafter"/>
</dbReference>
<dbReference type="SUPFAM" id="SSF103365">
    <property type="entry name" value="Hypothetical protein PH1602"/>
    <property type="match status" value="1"/>
</dbReference>
<dbReference type="PANTHER" id="PTHR11118:SF1">
    <property type="entry name" value="RNA-SPLICING LIGASE RTCB HOMOLOG"/>
    <property type="match status" value="1"/>
</dbReference>
<comment type="catalytic activity">
    <reaction evidence="9">
        <text>a 3'-end 2',3'-cyclophospho-ribonucleotide-RNA + a 5'-end dephospho-ribonucleoside-RNA + GTP + H2O = a ribonucleotidyl-ribonucleotide-RNA + GMP + diphosphate + H(+)</text>
        <dbReference type="Rhea" id="RHEA:68080"/>
        <dbReference type="Rhea" id="RHEA-COMP:10464"/>
        <dbReference type="Rhea" id="RHEA-COMP:13936"/>
        <dbReference type="Rhea" id="RHEA-COMP:17355"/>
        <dbReference type="ChEBI" id="CHEBI:15377"/>
        <dbReference type="ChEBI" id="CHEBI:15378"/>
        <dbReference type="ChEBI" id="CHEBI:33019"/>
        <dbReference type="ChEBI" id="CHEBI:37565"/>
        <dbReference type="ChEBI" id="CHEBI:58115"/>
        <dbReference type="ChEBI" id="CHEBI:83064"/>
        <dbReference type="ChEBI" id="CHEBI:138284"/>
        <dbReference type="ChEBI" id="CHEBI:173118"/>
        <dbReference type="EC" id="6.5.1.8"/>
    </reaction>
</comment>
<evidence type="ECO:0000256" key="6">
    <source>
        <dbReference type="ARBA" id="ARBA00023134"/>
    </source>
</evidence>
<dbReference type="AlphaFoldDB" id="E1QGC5"/>